<evidence type="ECO:0000313" key="10">
    <source>
        <dbReference type="EMBL" id="CAH0390446.1"/>
    </source>
</evidence>
<dbReference type="InterPro" id="IPR031424">
    <property type="entry name" value="QVR-like"/>
</dbReference>
<dbReference type="PANTHER" id="PTHR33562:SF2">
    <property type="entry name" value="PROTEIN QUIVER"/>
    <property type="match status" value="1"/>
</dbReference>
<evidence type="ECO:0000256" key="2">
    <source>
        <dbReference type="ARBA" id="ARBA00022622"/>
    </source>
</evidence>
<sequence length="149" mass="16663">MRSVASFGLLAVLSLELFSLFVSVDGIKCWVCRSDNDPKCADPFDNSTLPITDCKEQPYLDHIPNVKSTMCRKVRQKVNGEWRYIRSCAYLGEPGIGGDERYCLMRTGSFNIFIEYCTCNTKDGCNSSSSIMPTLFVVAASILFAKILF</sequence>
<evidence type="ECO:0000313" key="11">
    <source>
        <dbReference type="Proteomes" id="UP001152759"/>
    </source>
</evidence>
<dbReference type="CDD" id="cd23592">
    <property type="entry name" value="TFP_LU_ECD_Crok"/>
    <property type="match status" value="1"/>
</dbReference>
<protein>
    <recommendedName>
        <fullName evidence="12">Protein sleepless</fullName>
    </recommendedName>
</protein>
<feature type="chain" id="PRO_5040193632" description="Protein sleepless" evidence="9">
    <location>
        <begin position="27"/>
        <end position="149"/>
    </location>
</feature>
<keyword evidence="2" id="KW-0336">GPI-anchor</keyword>
<gene>
    <name evidence="10" type="ORF">BEMITA_LOCUS9167</name>
</gene>
<evidence type="ECO:0000256" key="6">
    <source>
        <dbReference type="ARBA" id="ARBA00023136"/>
    </source>
</evidence>
<dbReference type="InterPro" id="IPR050975">
    <property type="entry name" value="Sleep_regulator"/>
</dbReference>
<evidence type="ECO:0008006" key="12">
    <source>
        <dbReference type="Google" id="ProtNLM"/>
    </source>
</evidence>
<reference evidence="10" key="1">
    <citation type="submission" date="2021-12" db="EMBL/GenBank/DDBJ databases">
        <authorList>
            <person name="King R."/>
        </authorList>
    </citation>
    <scope>NUCLEOTIDE SEQUENCE</scope>
</reference>
<keyword evidence="11" id="KW-1185">Reference proteome</keyword>
<dbReference type="Pfam" id="PF17064">
    <property type="entry name" value="QVR"/>
    <property type="match status" value="1"/>
</dbReference>
<evidence type="ECO:0000256" key="1">
    <source>
        <dbReference type="ARBA" id="ARBA00004589"/>
    </source>
</evidence>
<keyword evidence="5" id="KW-1133">Transmembrane helix</keyword>
<dbReference type="PANTHER" id="PTHR33562">
    <property type="entry name" value="ATILLA, ISOFORM B-RELATED-RELATED"/>
    <property type="match status" value="1"/>
</dbReference>
<proteinExistence type="predicted"/>
<dbReference type="GO" id="GO:0098552">
    <property type="term" value="C:side of membrane"/>
    <property type="evidence" value="ECO:0007669"/>
    <property type="project" value="UniProtKB-KW"/>
</dbReference>
<evidence type="ECO:0000256" key="8">
    <source>
        <dbReference type="ARBA" id="ARBA00023288"/>
    </source>
</evidence>
<evidence type="ECO:0000256" key="7">
    <source>
        <dbReference type="ARBA" id="ARBA00023180"/>
    </source>
</evidence>
<keyword evidence="8" id="KW-0449">Lipoprotein</keyword>
<keyword evidence="3" id="KW-0812">Transmembrane</keyword>
<dbReference type="GO" id="GO:0030431">
    <property type="term" value="P:sleep"/>
    <property type="evidence" value="ECO:0007669"/>
    <property type="project" value="InterPro"/>
</dbReference>
<dbReference type="EMBL" id="OU963866">
    <property type="protein sequence ID" value="CAH0390446.1"/>
    <property type="molecule type" value="Genomic_DNA"/>
</dbReference>
<evidence type="ECO:0000256" key="4">
    <source>
        <dbReference type="ARBA" id="ARBA00022729"/>
    </source>
</evidence>
<keyword evidence="7" id="KW-0325">Glycoprotein</keyword>
<dbReference type="GO" id="GO:0032222">
    <property type="term" value="P:regulation of synaptic transmission, cholinergic"/>
    <property type="evidence" value="ECO:0007669"/>
    <property type="project" value="InterPro"/>
</dbReference>
<organism evidence="10 11">
    <name type="scientific">Bemisia tabaci</name>
    <name type="common">Sweetpotato whitefly</name>
    <name type="synonym">Aleurodes tabaci</name>
    <dbReference type="NCBI Taxonomy" id="7038"/>
    <lineage>
        <taxon>Eukaryota</taxon>
        <taxon>Metazoa</taxon>
        <taxon>Ecdysozoa</taxon>
        <taxon>Arthropoda</taxon>
        <taxon>Hexapoda</taxon>
        <taxon>Insecta</taxon>
        <taxon>Pterygota</taxon>
        <taxon>Neoptera</taxon>
        <taxon>Paraneoptera</taxon>
        <taxon>Hemiptera</taxon>
        <taxon>Sternorrhyncha</taxon>
        <taxon>Aleyrodoidea</taxon>
        <taxon>Aleyrodidae</taxon>
        <taxon>Aleyrodinae</taxon>
        <taxon>Bemisia</taxon>
    </lineage>
</organism>
<feature type="signal peptide" evidence="9">
    <location>
        <begin position="1"/>
        <end position="26"/>
    </location>
</feature>
<dbReference type="Proteomes" id="UP001152759">
    <property type="component" value="Chromosome 5"/>
</dbReference>
<evidence type="ECO:0000256" key="3">
    <source>
        <dbReference type="ARBA" id="ARBA00022692"/>
    </source>
</evidence>
<keyword evidence="6" id="KW-0472">Membrane</keyword>
<comment type="subcellular location">
    <subcellularLocation>
        <location evidence="1">Membrane</location>
        <topology evidence="1">Lipid-anchor</topology>
        <topology evidence="1">GPI-anchor</topology>
    </subcellularLocation>
</comment>
<name>A0A9P0AG36_BEMTA</name>
<evidence type="ECO:0000256" key="5">
    <source>
        <dbReference type="ARBA" id="ARBA00022989"/>
    </source>
</evidence>
<evidence type="ECO:0000256" key="9">
    <source>
        <dbReference type="SAM" id="SignalP"/>
    </source>
</evidence>
<keyword evidence="4 9" id="KW-0732">Signal</keyword>
<accession>A0A9P0AG36</accession>
<dbReference type="AlphaFoldDB" id="A0A9P0AG36"/>
<dbReference type="KEGG" id="btab:109037358"/>
<dbReference type="OrthoDB" id="6110560at2759"/>